<evidence type="ECO:0000256" key="6">
    <source>
        <dbReference type="SAM" id="MobiDB-lite"/>
    </source>
</evidence>
<evidence type="ECO:0000256" key="3">
    <source>
        <dbReference type="ARBA" id="ARBA00023125"/>
    </source>
</evidence>
<keyword evidence="4" id="KW-0804">Transcription</keyword>
<dbReference type="Proteomes" id="UP001596226">
    <property type="component" value="Unassembled WGS sequence"/>
</dbReference>
<dbReference type="PANTHER" id="PTHR48111">
    <property type="entry name" value="REGULATOR OF RPOS"/>
    <property type="match status" value="1"/>
</dbReference>
<evidence type="ECO:0000256" key="1">
    <source>
        <dbReference type="ARBA" id="ARBA00022553"/>
    </source>
</evidence>
<protein>
    <submittedName>
        <fullName evidence="8">Winged helix-turn-helix domain-containing protein</fullName>
    </submittedName>
</protein>
<evidence type="ECO:0000256" key="4">
    <source>
        <dbReference type="ARBA" id="ARBA00023163"/>
    </source>
</evidence>
<feature type="region of interest" description="Disordered" evidence="6">
    <location>
        <begin position="1"/>
        <end position="21"/>
    </location>
</feature>
<proteinExistence type="predicted"/>
<evidence type="ECO:0000256" key="5">
    <source>
        <dbReference type="PROSITE-ProRule" id="PRU01091"/>
    </source>
</evidence>
<dbReference type="InterPro" id="IPR001867">
    <property type="entry name" value="OmpR/PhoB-type_DNA-bd"/>
</dbReference>
<dbReference type="Gene3D" id="1.10.10.10">
    <property type="entry name" value="Winged helix-like DNA-binding domain superfamily/Winged helix DNA-binding domain"/>
    <property type="match status" value="1"/>
</dbReference>
<comment type="caution">
    <text evidence="8">The sequence shown here is derived from an EMBL/GenBank/DDBJ whole genome shotgun (WGS) entry which is preliminary data.</text>
</comment>
<evidence type="ECO:0000313" key="9">
    <source>
        <dbReference type="Proteomes" id="UP001596226"/>
    </source>
</evidence>
<dbReference type="PANTHER" id="PTHR48111:SF4">
    <property type="entry name" value="DNA-BINDING DUAL TRANSCRIPTIONAL REGULATOR OMPR"/>
    <property type="match status" value="1"/>
</dbReference>
<dbReference type="CDD" id="cd00383">
    <property type="entry name" value="trans_reg_C"/>
    <property type="match status" value="1"/>
</dbReference>
<dbReference type="Pfam" id="PF00486">
    <property type="entry name" value="Trans_reg_C"/>
    <property type="match status" value="1"/>
</dbReference>
<dbReference type="EMBL" id="JBHSQS010000005">
    <property type="protein sequence ID" value="MFC5923916.1"/>
    <property type="molecule type" value="Genomic_DNA"/>
</dbReference>
<keyword evidence="2" id="KW-0805">Transcription regulation</keyword>
<keyword evidence="3 5" id="KW-0238">DNA-binding</keyword>
<evidence type="ECO:0000256" key="2">
    <source>
        <dbReference type="ARBA" id="ARBA00023015"/>
    </source>
</evidence>
<gene>
    <name evidence="8" type="ORF">ACFQGL_11250</name>
</gene>
<accession>A0ABW1H3P4</accession>
<dbReference type="SUPFAM" id="SSF46894">
    <property type="entry name" value="C-terminal effector domain of the bipartite response regulators"/>
    <property type="match status" value="1"/>
</dbReference>
<feature type="domain" description="OmpR/PhoB-type" evidence="7">
    <location>
        <begin position="86"/>
        <end position="182"/>
    </location>
</feature>
<dbReference type="InterPro" id="IPR036388">
    <property type="entry name" value="WH-like_DNA-bd_sf"/>
</dbReference>
<sequence>MLSPVTVLPTTPRRSSAAAEPDPQVITVEISIVIRSGVAATEQVAEFTERLSALAAGVLHQECGPANWSDASFGDDAAAPRRLVTAPQPARPELLLRPVRRTAQLRGEPVTFTRREYDLLLHLARHPHQVLTRGQLLREVWGYEMCRGARTVDVHVRRLREKLAGRGPVITTVHGVGYRLDETERLRVAAD</sequence>
<dbReference type="SMART" id="SM00862">
    <property type="entry name" value="Trans_reg_C"/>
    <property type="match status" value="1"/>
</dbReference>
<evidence type="ECO:0000259" key="7">
    <source>
        <dbReference type="PROSITE" id="PS51755"/>
    </source>
</evidence>
<dbReference type="InterPro" id="IPR039420">
    <property type="entry name" value="WalR-like"/>
</dbReference>
<keyword evidence="1" id="KW-0597">Phosphoprotein</keyword>
<dbReference type="InterPro" id="IPR016032">
    <property type="entry name" value="Sig_transdc_resp-reg_C-effctor"/>
</dbReference>
<dbReference type="PROSITE" id="PS51755">
    <property type="entry name" value="OMPR_PHOB"/>
    <property type="match status" value="1"/>
</dbReference>
<dbReference type="RefSeq" id="WP_377509506.1">
    <property type="nucleotide sequence ID" value="NZ_JBHSQS010000005.1"/>
</dbReference>
<name>A0ABW1H3P4_9ACTN</name>
<reference evidence="9" key="1">
    <citation type="journal article" date="2019" name="Int. J. Syst. Evol. Microbiol.">
        <title>The Global Catalogue of Microorganisms (GCM) 10K type strain sequencing project: providing services to taxonomists for standard genome sequencing and annotation.</title>
        <authorList>
            <consortium name="The Broad Institute Genomics Platform"/>
            <consortium name="The Broad Institute Genome Sequencing Center for Infectious Disease"/>
            <person name="Wu L."/>
            <person name="Ma J."/>
        </authorList>
    </citation>
    <scope>NUCLEOTIDE SEQUENCE [LARGE SCALE GENOMIC DNA]</scope>
    <source>
        <strain evidence="9">CGMCC 4.7144</strain>
    </source>
</reference>
<keyword evidence="9" id="KW-1185">Reference proteome</keyword>
<feature type="DNA-binding region" description="OmpR/PhoB-type" evidence="5">
    <location>
        <begin position="86"/>
        <end position="182"/>
    </location>
</feature>
<evidence type="ECO:0000313" key="8">
    <source>
        <dbReference type="EMBL" id="MFC5923916.1"/>
    </source>
</evidence>
<organism evidence="8 9">
    <name type="scientific">Micromonospora vulcania</name>
    <dbReference type="NCBI Taxonomy" id="1441873"/>
    <lineage>
        <taxon>Bacteria</taxon>
        <taxon>Bacillati</taxon>
        <taxon>Actinomycetota</taxon>
        <taxon>Actinomycetes</taxon>
        <taxon>Micromonosporales</taxon>
        <taxon>Micromonosporaceae</taxon>
        <taxon>Micromonospora</taxon>
    </lineage>
</organism>